<evidence type="ECO:0000313" key="5">
    <source>
        <dbReference type="Proteomes" id="UP001164472"/>
    </source>
</evidence>
<evidence type="ECO:0000256" key="1">
    <source>
        <dbReference type="ARBA" id="ARBA00022729"/>
    </source>
</evidence>
<protein>
    <submittedName>
        <fullName evidence="4">Extracellular solute-binding protein</fullName>
    </submittedName>
</protein>
<dbReference type="InterPro" id="IPR039424">
    <property type="entry name" value="SBP_5"/>
</dbReference>
<dbReference type="PANTHER" id="PTHR30290">
    <property type="entry name" value="PERIPLASMIC BINDING COMPONENT OF ABC TRANSPORTER"/>
    <property type="match status" value="1"/>
</dbReference>
<dbReference type="GO" id="GO:1904680">
    <property type="term" value="F:peptide transmembrane transporter activity"/>
    <property type="evidence" value="ECO:0007669"/>
    <property type="project" value="TreeGrafter"/>
</dbReference>
<evidence type="ECO:0000313" key="4">
    <source>
        <dbReference type="EMBL" id="UZW76079.1"/>
    </source>
</evidence>
<evidence type="ECO:0000256" key="2">
    <source>
        <dbReference type="SAM" id="SignalP"/>
    </source>
</evidence>
<dbReference type="GO" id="GO:0015833">
    <property type="term" value="P:peptide transport"/>
    <property type="evidence" value="ECO:0007669"/>
    <property type="project" value="TreeGrafter"/>
</dbReference>
<feature type="signal peptide" evidence="2">
    <location>
        <begin position="1"/>
        <end position="30"/>
    </location>
</feature>
<feature type="domain" description="Solute-binding protein family 5" evidence="3">
    <location>
        <begin position="132"/>
        <end position="550"/>
    </location>
</feature>
<dbReference type="GO" id="GO:0042884">
    <property type="term" value="P:microcin transport"/>
    <property type="evidence" value="ECO:0007669"/>
    <property type="project" value="TreeGrafter"/>
</dbReference>
<dbReference type="GO" id="GO:0030288">
    <property type="term" value="C:outer membrane-bounded periplasmic space"/>
    <property type="evidence" value="ECO:0007669"/>
    <property type="project" value="TreeGrafter"/>
</dbReference>
<dbReference type="Pfam" id="PF00496">
    <property type="entry name" value="SBP_bac_5"/>
    <property type="match status" value="1"/>
</dbReference>
<keyword evidence="1 2" id="KW-0732">Signal</keyword>
<dbReference type="Gene3D" id="3.40.190.10">
    <property type="entry name" value="Periplasmic binding protein-like II"/>
    <property type="match status" value="1"/>
</dbReference>
<sequence length="638" mass="73220">MRDTTKPSATFFLWLITLTLTLFFSSSSLANVIAGTSDNIRTSHGFALYGDLKYPKDFTHLEYVNPNAEKGGNIRLMGFGTFDTLNPYTLRGISPINTPGQYIYGFSEETDSLLVGTQGVSRSGDEPQSAYGLIAESVTYPDDLSWSVFKIRANARFQDGHSIDADDVLFSWQTLLTKGHPQFRQSLKSIKDVVVIDSLTVKVIFTHPHAGADLLRFGELPILPKHYWQDKDFTKTTLTPPVISGPYRVKSVSPGKSITFERNTDYWAKDLGINKGRYNFDTVQFDYYRDQTIAFEAFKSGEFDTFIEYTAKNWAVAYDFPALENIQVVKEEIKHKIPSGTQGFFFNTRRPIFKSVKVRKAISLLFDFEWTNKNIFHSAYTRNTTYFPNSEFDASVAKPDTAELQLLDQYRDVLPEALYLRPFSPDGETAKQPTRKVASNQGSIRHKQRQALTLFKEEGWELKNGTLYHLETGQAFEFEILIRQASIKRVIEPFIANLKKTGIKATARLVDATQYKVRLDDFDFDMTTFVLSQSLSPSHEQREYFHSTTRNIKGSRNYAGVNHPAIDNLTDAIVRAKTRQELITATKALDRVLLWNHYIVPNWHLNYHRIAYWNKFNKPEQQPPYKLGFESWWIKPNQ</sequence>
<feature type="chain" id="PRO_5039239412" evidence="2">
    <location>
        <begin position="31"/>
        <end position="638"/>
    </location>
</feature>
<dbReference type="EMBL" id="CP101527">
    <property type="protein sequence ID" value="UZW76079.1"/>
    <property type="molecule type" value="Genomic_DNA"/>
</dbReference>
<dbReference type="InterPro" id="IPR030678">
    <property type="entry name" value="Peptide/Ni-bd"/>
</dbReference>
<accession>A0A9E8HUQ3</accession>
<dbReference type="KEGG" id="asem:NNL22_05720"/>
<dbReference type="AlphaFoldDB" id="A0A9E8HUQ3"/>
<organism evidence="4 5">
    <name type="scientific">Alkalimarinus sediminis</name>
    <dbReference type="NCBI Taxonomy" id="1632866"/>
    <lineage>
        <taxon>Bacteria</taxon>
        <taxon>Pseudomonadati</taxon>
        <taxon>Pseudomonadota</taxon>
        <taxon>Gammaproteobacteria</taxon>
        <taxon>Alteromonadales</taxon>
        <taxon>Alteromonadaceae</taxon>
        <taxon>Alkalimarinus</taxon>
    </lineage>
</organism>
<dbReference type="Proteomes" id="UP001164472">
    <property type="component" value="Chromosome"/>
</dbReference>
<dbReference type="PIRSF" id="PIRSF002741">
    <property type="entry name" value="MppA"/>
    <property type="match status" value="1"/>
</dbReference>
<dbReference type="RefSeq" id="WP_251811895.1">
    <property type="nucleotide sequence ID" value="NZ_CP101527.1"/>
</dbReference>
<dbReference type="CDD" id="cd08497">
    <property type="entry name" value="MbnE-like"/>
    <property type="match status" value="1"/>
</dbReference>
<gene>
    <name evidence="4" type="ORF">NNL22_05720</name>
</gene>
<dbReference type="GO" id="GO:0043190">
    <property type="term" value="C:ATP-binding cassette (ABC) transporter complex"/>
    <property type="evidence" value="ECO:0007669"/>
    <property type="project" value="InterPro"/>
</dbReference>
<dbReference type="PANTHER" id="PTHR30290:SF64">
    <property type="entry name" value="ABC TRANSPORTER PERIPLASMIC BINDING PROTEIN"/>
    <property type="match status" value="1"/>
</dbReference>
<name>A0A9E8HUQ3_9ALTE</name>
<evidence type="ECO:0000259" key="3">
    <source>
        <dbReference type="Pfam" id="PF00496"/>
    </source>
</evidence>
<keyword evidence="5" id="KW-1185">Reference proteome</keyword>
<dbReference type="InterPro" id="IPR000914">
    <property type="entry name" value="SBP_5_dom"/>
</dbReference>
<dbReference type="SUPFAM" id="SSF53850">
    <property type="entry name" value="Periplasmic binding protein-like II"/>
    <property type="match status" value="1"/>
</dbReference>
<proteinExistence type="predicted"/>
<dbReference type="Gene3D" id="3.10.105.10">
    <property type="entry name" value="Dipeptide-binding Protein, Domain 3"/>
    <property type="match status" value="1"/>
</dbReference>
<reference evidence="4" key="1">
    <citation type="submission" date="2022-07" db="EMBL/GenBank/DDBJ databases">
        <title>Alkalimarinus sp. nov., isolated from gut of a Alitta virens.</title>
        <authorList>
            <person name="Yang A.I."/>
            <person name="Shin N.-R."/>
        </authorList>
    </citation>
    <scope>NUCLEOTIDE SEQUENCE</scope>
    <source>
        <strain evidence="4">FA028</strain>
    </source>
</reference>